<dbReference type="Gene3D" id="1.25.40.10">
    <property type="entry name" value="Tetratricopeptide repeat domain"/>
    <property type="match status" value="1"/>
</dbReference>
<keyword evidence="3" id="KW-1185">Reference proteome</keyword>
<keyword evidence="1" id="KW-0472">Membrane</keyword>
<dbReference type="InterPro" id="IPR011990">
    <property type="entry name" value="TPR-like_helical_dom_sf"/>
</dbReference>
<dbReference type="OrthoDB" id="1091348at2"/>
<evidence type="ECO:0008006" key="4">
    <source>
        <dbReference type="Google" id="ProtNLM"/>
    </source>
</evidence>
<evidence type="ECO:0000313" key="3">
    <source>
        <dbReference type="Proteomes" id="UP000321479"/>
    </source>
</evidence>
<keyword evidence="1" id="KW-1133">Transmembrane helix</keyword>
<dbReference type="EMBL" id="CP042436">
    <property type="protein sequence ID" value="QEC62829.1"/>
    <property type="molecule type" value="Genomic_DNA"/>
</dbReference>
<evidence type="ECO:0000256" key="1">
    <source>
        <dbReference type="SAM" id="Phobius"/>
    </source>
</evidence>
<gene>
    <name evidence="2" type="ORF">FRZ54_09650</name>
</gene>
<dbReference type="RefSeq" id="WP_147031406.1">
    <property type="nucleotide sequence ID" value="NZ_CP042436.1"/>
</dbReference>
<name>A0A5B8UV98_9SPHI</name>
<reference evidence="2 3" key="1">
    <citation type="journal article" date="2017" name="Curr. Microbiol.">
        <title>Mucilaginibacter ginsenosidivorans sp. nov., Isolated from Soil of Ginseng Field.</title>
        <authorList>
            <person name="Kim M.M."/>
            <person name="Siddiqi M.Z."/>
            <person name="Im W.T."/>
        </authorList>
    </citation>
    <scope>NUCLEOTIDE SEQUENCE [LARGE SCALE GENOMIC DNA]</scope>
    <source>
        <strain evidence="2 3">Gsoil 3017</strain>
    </source>
</reference>
<dbReference type="Proteomes" id="UP000321479">
    <property type="component" value="Chromosome"/>
</dbReference>
<organism evidence="2 3">
    <name type="scientific">Mucilaginibacter ginsenosidivorans</name>
    <dbReference type="NCBI Taxonomy" id="398053"/>
    <lineage>
        <taxon>Bacteria</taxon>
        <taxon>Pseudomonadati</taxon>
        <taxon>Bacteroidota</taxon>
        <taxon>Sphingobacteriia</taxon>
        <taxon>Sphingobacteriales</taxon>
        <taxon>Sphingobacteriaceae</taxon>
        <taxon>Mucilaginibacter</taxon>
    </lineage>
</organism>
<dbReference type="AlphaFoldDB" id="A0A5B8UV98"/>
<dbReference type="KEGG" id="mgin:FRZ54_09650"/>
<sequence length="248" mass="27128">MSKYNTEDIVRFINGQMDETEAAAFGLEMNNNTTLAEEVAAQLQLSRVVQIASIKQRLDAIHLEYETVEKKAVAIPGSNNVRKLFGWLAAAAAIAGLAIVIFLFKSGGNSNNQQIFAANFKDDAGAPSLMGDKATPFDDAMIYYKSGDYKAAEGKFGKLLFDKPQNDTLKYYDALCQVRLKNEDSALQLLTSISQPADSNLGVKAKWYSALILVHEDKTGEAKKLLTELKNSGSEYADKAGELLSQLK</sequence>
<evidence type="ECO:0000313" key="2">
    <source>
        <dbReference type="EMBL" id="QEC62829.1"/>
    </source>
</evidence>
<feature type="transmembrane region" description="Helical" evidence="1">
    <location>
        <begin position="84"/>
        <end position="104"/>
    </location>
</feature>
<accession>A0A5B8UV98</accession>
<proteinExistence type="predicted"/>
<keyword evidence="1" id="KW-0812">Transmembrane</keyword>
<protein>
    <recommendedName>
        <fullName evidence="4">Tetratricopeptide repeat protein</fullName>
    </recommendedName>
</protein>
<dbReference type="SUPFAM" id="SSF48452">
    <property type="entry name" value="TPR-like"/>
    <property type="match status" value="1"/>
</dbReference>